<reference evidence="3 4" key="1">
    <citation type="submission" date="2024-02" db="EMBL/GenBank/DDBJ databases">
        <authorList>
            <person name="Chen Y."/>
            <person name="Shah S."/>
            <person name="Dougan E. K."/>
            <person name="Thang M."/>
            <person name="Chan C."/>
        </authorList>
    </citation>
    <scope>NUCLEOTIDE SEQUENCE [LARGE SCALE GENOMIC DNA]</scope>
</reference>
<proteinExistence type="predicted"/>
<evidence type="ECO:0000313" key="4">
    <source>
        <dbReference type="Proteomes" id="UP001642464"/>
    </source>
</evidence>
<keyword evidence="1" id="KW-0175">Coiled coil</keyword>
<feature type="compositionally biased region" description="Polar residues" evidence="2">
    <location>
        <begin position="29"/>
        <end position="46"/>
    </location>
</feature>
<evidence type="ECO:0000313" key="3">
    <source>
        <dbReference type="EMBL" id="CAK9082035.1"/>
    </source>
</evidence>
<gene>
    <name evidence="3" type="ORF">SCF082_LOCUS39013</name>
</gene>
<keyword evidence="4" id="KW-1185">Reference proteome</keyword>
<protein>
    <submittedName>
        <fullName evidence="3">Uncharacterized protein</fullName>
    </submittedName>
</protein>
<name>A0ABP0Q1A3_9DINO</name>
<feature type="compositionally biased region" description="Polar residues" evidence="2">
    <location>
        <begin position="1"/>
        <end position="14"/>
    </location>
</feature>
<dbReference type="EMBL" id="CAXAMM010038907">
    <property type="protein sequence ID" value="CAK9082035.1"/>
    <property type="molecule type" value="Genomic_DNA"/>
</dbReference>
<feature type="coiled-coil region" evidence="1">
    <location>
        <begin position="121"/>
        <end position="155"/>
    </location>
</feature>
<sequence length="170" mass="18357">MGQAQSGFDSSCSGKSRDSRHGSLGPVGAQTQQQFLSPDANESSGGTMLGSDLSGHLAEQFAAGARQDTVAFAAQPPEVAAGSYVDAEEFRPSVLDASQREVSTWTGRETQIEVEFTRRNIKTLQDEFALVAAQRQQMEERQAELNQAKEKLFDELQHMRGGSLTSCAIS</sequence>
<feature type="region of interest" description="Disordered" evidence="2">
    <location>
        <begin position="1"/>
        <end position="52"/>
    </location>
</feature>
<organism evidence="3 4">
    <name type="scientific">Durusdinium trenchii</name>
    <dbReference type="NCBI Taxonomy" id="1381693"/>
    <lineage>
        <taxon>Eukaryota</taxon>
        <taxon>Sar</taxon>
        <taxon>Alveolata</taxon>
        <taxon>Dinophyceae</taxon>
        <taxon>Suessiales</taxon>
        <taxon>Symbiodiniaceae</taxon>
        <taxon>Durusdinium</taxon>
    </lineage>
</organism>
<accession>A0ABP0Q1A3</accession>
<evidence type="ECO:0000256" key="2">
    <source>
        <dbReference type="SAM" id="MobiDB-lite"/>
    </source>
</evidence>
<comment type="caution">
    <text evidence="3">The sequence shown here is derived from an EMBL/GenBank/DDBJ whole genome shotgun (WGS) entry which is preliminary data.</text>
</comment>
<dbReference type="Proteomes" id="UP001642464">
    <property type="component" value="Unassembled WGS sequence"/>
</dbReference>
<evidence type="ECO:0000256" key="1">
    <source>
        <dbReference type="SAM" id="Coils"/>
    </source>
</evidence>